<evidence type="ECO:0000313" key="16">
    <source>
        <dbReference type="Proteomes" id="UP000232323"/>
    </source>
</evidence>
<evidence type="ECO:0000256" key="3">
    <source>
        <dbReference type="ARBA" id="ARBA00010253"/>
    </source>
</evidence>
<keyword evidence="10 13" id="KW-0067">ATP-binding</keyword>
<evidence type="ECO:0000256" key="14">
    <source>
        <dbReference type="PIRSR" id="PIRSR017901-50"/>
    </source>
</evidence>
<comment type="subunit">
    <text evidence="4">Homodimer or monomer when oxidized or reduced, respectively.</text>
</comment>
<dbReference type="GO" id="GO:0009507">
    <property type="term" value="C:chloroplast"/>
    <property type="evidence" value="ECO:0007669"/>
    <property type="project" value="UniProtKB-SubCell"/>
</dbReference>
<dbReference type="OrthoDB" id="2012853at2759"/>
<dbReference type="Proteomes" id="UP000232323">
    <property type="component" value="Unassembled WGS sequence"/>
</dbReference>
<comment type="similarity">
    <text evidence="3 13">Belongs to the carboxylate-amine ligase family. Glutamate--cysteine ligase type 2 subfamily.</text>
</comment>
<dbReference type="PANTHER" id="PTHR34378">
    <property type="entry name" value="GLUTAMATE--CYSTEINE LIGASE, CHLOROPLASTIC"/>
    <property type="match status" value="1"/>
</dbReference>
<dbReference type="InterPro" id="IPR006336">
    <property type="entry name" value="GCS2"/>
</dbReference>
<proteinExistence type="inferred from homology"/>
<keyword evidence="16" id="KW-1185">Reference proteome</keyword>
<comment type="subcellular location">
    <subcellularLocation>
        <location evidence="1 13">Plastid</location>
        <location evidence="1 13">Chloroplast</location>
    </subcellularLocation>
</comment>
<dbReference type="EC" id="6.3.2.2" evidence="13"/>
<dbReference type="GO" id="GO:0006750">
    <property type="term" value="P:glutathione biosynthetic process"/>
    <property type="evidence" value="ECO:0007669"/>
    <property type="project" value="UniProtKB-UniRule"/>
</dbReference>
<evidence type="ECO:0000256" key="9">
    <source>
        <dbReference type="ARBA" id="ARBA00022741"/>
    </source>
</evidence>
<keyword evidence="12 14" id="KW-1015">Disulfide bond</keyword>
<accession>A0A250XR36</accession>
<organism evidence="15 16">
    <name type="scientific">Chlamydomonas eustigma</name>
    <dbReference type="NCBI Taxonomy" id="1157962"/>
    <lineage>
        <taxon>Eukaryota</taxon>
        <taxon>Viridiplantae</taxon>
        <taxon>Chlorophyta</taxon>
        <taxon>core chlorophytes</taxon>
        <taxon>Chlorophyceae</taxon>
        <taxon>CS clade</taxon>
        <taxon>Chlamydomonadales</taxon>
        <taxon>Chlamydomonadaceae</taxon>
        <taxon>Chlamydomonas</taxon>
    </lineage>
</organism>
<dbReference type="EMBL" id="BEGY01000173">
    <property type="protein sequence ID" value="GAX85514.1"/>
    <property type="molecule type" value="Genomic_DNA"/>
</dbReference>
<dbReference type="SUPFAM" id="SSF55931">
    <property type="entry name" value="Glutamine synthetase/guanido kinase"/>
    <property type="match status" value="1"/>
</dbReference>
<keyword evidence="5 13" id="KW-0150">Chloroplast</keyword>
<evidence type="ECO:0000256" key="4">
    <source>
        <dbReference type="ARBA" id="ARBA00011153"/>
    </source>
</evidence>
<dbReference type="AlphaFoldDB" id="A0A250XR36"/>
<evidence type="ECO:0000256" key="7">
    <source>
        <dbReference type="ARBA" id="ARBA00022640"/>
    </source>
</evidence>
<evidence type="ECO:0000313" key="15">
    <source>
        <dbReference type="EMBL" id="GAX85514.1"/>
    </source>
</evidence>
<evidence type="ECO:0000256" key="2">
    <source>
        <dbReference type="ARBA" id="ARBA00005006"/>
    </source>
</evidence>
<keyword evidence="8" id="KW-0317">Glutathione biosynthesis</keyword>
<keyword evidence="11" id="KW-0809">Transit peptide</keyword>
<gene>
    <name evidence="15" type="ORF">CEUSTIGMA_g12930.t1</name>
</gene>
<evidence type="ECO:0000256" key="1">
    <source>
        <dbReference type="ARBA" id="ARBA00004229"/>
    </source>
</evidence>
<comment type="pathway">
    <text evidence="2">Sulfur metabolism; glutathione biosynthesis; glutathione from L-cysteine and L-glutamate: step 1/2.</text>
</comment>
<dbReference type="STRING" id="1157962.A0A250XR36"/>
<name>A0A250XR36_9CHLO</name>
<dbReference type="Pfam" id="PF04107">
    <property type="entry name" value="GCS2"/>
    <property type="match status" value="1"/>
</dbReference>
<dbReference type="GO" id="GO:0005524">
    <property type="term" value="F:ATP binding"/>
    <property type="evidence" value="ECO:0007669"/>
    <property type="project" value="UniProtKB-UniRule"/>
</dbReference>
<dbReference type="InterPro" id="IPR035434">
    <property type="entry name" value="GCL_bact_plant"/>
</dbReference>
<dbReference type="PANTHER" id="PTHR34378:SF1">
    <property type="entry name" value="GLUTAMATE--CYSTEINE LIGASE, CHLOROPLASTIC"/>
    <property type="match status" value="1"/>
</dbReference>
<evidence type="ECO:0000256" key="12">
    <source>
        <dbReference type="ARBA" id="ARBA00023157"/>
    </source>
</evidence>
<evidence type="ECO:0000256" key="10">
    <source>
        <dbReference type="ARBA" id="ARBA00022840"/>
    </source>
</evidence>
<reference evidence="15 16" key="1">
    <citation type="submission" date="2017-08" db="EMBL/GenBank/DDBJ databases">
        <title>Acidophilic green algal genome provides insights into adaptation to an acidic environment.</title>
        <authorList>
            <person name="Hirooka S."/>
            <person name="Hirose Y."/>
            <person name="Kanesaki Y."/>
            <person name="Higuchi S."/>
            <person name="Fujiwara T."/>
            <person name="Onuma R."/>
            <person name="Era A."/>
            <person name="Ohbayashi R."/>
            <person name="Uzuka A."/>
            <person name="Nozaki H."/>
            <person name="Yoshikawa H."/>
            <person name="Miyagishima S.Y."/>
        </authorList>
    </citation>
    <scope>NUCLEOTIDE SEQUENCE [LARGE SCALE GENOMIC DNA]</scope>
    <source>
        <strain evidence="15 16">NIES-2499</strain>
    </source>
</reference>
<dbReference type="InterPro" id="IPR014746">
    <property type="entry name" value="Gln_synth/guanido_kin_cat_dom"/>
</dbReference>
<protein>
    <recommendedName>
        <fullName evidence="13">Glutamate--cysteine ligase</fullName>
        <ecNumber evidence="13">6.3.2.2</ecNumber>
    </recommendedName>
</protein>
<keyword evidence="7" id="KW-0934">Plastid</keyword>
<dbReference type="Gene3D" id="3.30.590.20">
    <property type="match status" value="1"/>
</dbReference>
<dbReference type="PIRSF" id="PIRSF017901">
    <property type="entry name" value="GCL"/>
    <property type="match status" value="1"/>
</dbReference>
<dbReference type="UniPathway" id="UPA00142">
    <property type="reaction ID" value="UER00209"/>
</dbReference>
<evidence type="ECO:0000256" key="8">
    <source>
        <dbReference type="ARBA" id="ARBA00022684"/>
    </source>
</evidence>
<keyword evidence="6 13" id="KW-0436">Ligase</keyword>
<feature type="disulfide bond" evidence="14">
    <location>
        <begin position="136"/>
        <end position="356"/>
    </location>
</feature>
<evidence type="ECO:0000256" key="13">
    <source>
        <dbReference type="PIRNR" id="PIRNR017901"/>
    </source>
</evidence>
<evidence type="ECO:0000256" key="5">
    <source>
        <dbReference type="ARBA" id="ARBA00022528"/>
    </source>
</evidence>
<dbReference type="NCBIfam" id="TIGR01436">
    <property type="entry name" value="glu_cys_lig_pln"/>
    <property type="match status" value="1"/>
</dbReference>
<comment type="caution">
    <text evidence="15">The sequence shown here is derived from an EMBL/GenBank/DDBJ whole genome shotgun (WGS) entry which is preliminary data.</text>
</comment>
<evidence type="ECO:0000256" key="6">
    <source>
        <dbReference type="ARBA" id="ARBA00022598"/>
    </source>
</evidence>
<keyword evidence="9 13" id="KW-0547">Nucleotide-binding</keyword>
<evidence type="ECO:0000256" key="11">
    <source>
        <dbReference type="ARBA" id="ARBA00022946"/>
    </source>
</evidence>
<dbReference type="GO" id="GO:0004357">
    <property type="term" value="F:glutamate-cysteine ligase activity"/>
    <property type="evidence" value="ECO:0007669"/>
    <property type="project" value="UniProtKB-UniRule"/>
</dbReference>
<sequence length="472" mass="53510">MLSIWRSSGSFSLPCGNKRSCTKIKSNAPSVSEKRMTPLPKEDLVTYLQSGCKPRNKWRIGTEHEKLGFNLGDNSRMTYNQIEVMLRKLESRFGWVPIIEGGRYIGVTYEGQSVTLEPGGQFELSGAPVESIHTTCSEVNSHLYQVKAISEELGIGFLGVGFDPKWTLSQIPMMPKGRYELMKAYMPTVGTMGLDMMFRTCTVQVNLDFESEKDMIEKFRIGLALQPVANALFATSPFKEGKPTGHLSLRGHVWTDVDKSRTGGLPFVFEDNMSFERYVDYAMDVPMYFVYRNGQYVDALGQSWRDFMQGKLPALPGEYPTLADWANHLTTIFPEVRLKKFLEMRGADGGPWRMLCALPALWVGLIYEPQAQAEALALVSDWTAAEREYLRVEVPRLGLKTPFRGRPFQEVAKKVVSIAKGGLDRRGYDEVSFLNRIEVIAETGKSQADLLLELYETKWHRSVDPLYNEFMY</sequence>
<dbReference type="InterPro" id="IPR011556">
    <property type="entry name" value="Glut_cys_lig_pln_type"/>
</dbReference>
<comment type="catalytic activity">
    <reaction evidence="13">
        <text>L-cysteine + L-glutamate + ATP = gamma-L-glutamyl-L-cysteine + ADP + phosphate + H(+)</text>
        <dbReference type="Rhea" id="RHEA:13285"/>
        <dbReference type="ChEBI" id="CHEBI:15378"/>
        <dbReference type="ChEBI" id="CHEBI:29985"/>
        <dbReference type="ChEBI" id="CHEBI:30616"/>
        <dbReference type="ChEBI" id="CHEBI:35235"/>
        <dbReference type="ChEBI" id="CHEBI:43474"/>
        <dbReference type="ChEBI" id="CHEBI:58173"/>
        <dbReference type="ChEBI" id="CHEBI:456216"/>
        <dbReference type="EC" id="6.3.2.2"/>
    </reaction>
</comment>